<accession>A0A1H8PYD9</accession>
<keyword evidence="4" id="KW-1185">Reference proteome</keyword>
<dbReference type="InterPro" id="IPR003675">
    <property type="entry name" value="Rce1/LyrA-like_dom"/>
</dbReference>
<dbReference type="OrthoDB" id="5525190at2"/>
<feature type="transmembrane region" description="Helical" evidence="1">
    <location>
        <begin position="167"/>
        <end position="188"/>
    </location>
</feature>
<evidence type="ECO:0000256" key="1">
    <source>
        <dbReference type="SAM" id="Phobius"/>
    </source>
</evidence>
<feature type="domain" description="CAAX prenyl protease 2/Lysostaphin resistance protein A-like" evidence="2">
    <location>
        <begin position="170"/>
        <end position="254"/>
    </location>
</feature>
<feature type="transmembrane region" description="Helical" evidence="1">
    <location>
        <begin position="224"/>
        <end position="239"/>
    </location>
</feature>
<name>A0A1H8PYD9_9PROT</name>
<dbReference type="STRING" id="42354.SAMN05216333_11052"/>
<dbReference type="RefSeq" id="WP_090318021.1">
    <property type="nucleotide sequence ID" value="NZ_FNOE01000008.1"/>
</dbReference>
<evidence type="ECO:0000313" key="3">
    <source>
        <dbReference type="EMBL" id="SEO46573.1"/>
    </source>
</evidence>
<proteinExistence type="predicted"/>
<protein>
    <submittedName>
        <fullName evidence="3">CAAX protease self-immunity</fullName>
    </submittedName>
</protein>
<gene>
    <name evidence="3" type="ORF">SAMN05216333_11052</name>
</gene>
<keyword evidence="1" id="KW-0812">Transmembrane</keyword>
<feature type="transmembrane region" description="Helical" evidence="1">
    <location>
        <begin position="200"/>
        <end position="218"/>
    </location>
</feature>
<sequence length="269" mass="30721">MINKKLFSFVFLKSEASSLRSLQVNIRKLDVKVVLVCLIVAFSLTCTRYLGDAYYLISVLRDLNLTGLAQAADNLLQHHANAQLHQLIYWASVVIFFYFVFPACIILLVFKENLTEYGLQLKNAGQGYPLYLGMLAIMVPLVFYFSGSESFLARYPFYTVASDESLFPNFFLWEIVYFLQFLALEFFFRGFILHGTKHRFGFYAIFVMVIPYCMIHFGKPMPETIAAIIAGVVLGFLSLKSKSIWLGVMIHCSVALTMDLCALYRKGLF</sequence>
<dbReference type="Pfam" id="PF02517">
    <property type="entry name" value="Rce1-like"/>
    <property type="match status" value="1"/>
</dbReference>
<keyword evidence="1" id="KW-1133">Transmembrane helix</keyword>
<feature type="transmembrane region" description="Helical" evidence="1">
    <location>
        <begin position="87"/>
        <end position="110"/>
    </location>
</feature>
<feature type="transmembrane region" description="Helical" evidence="1">
    <location>
        <begin position="130"/>
        <end position="147"/>
    </location>
</feature>
<organism evidence="3 4">
    <name type="scientific">Nitrosomonas oligotropha</name>
    <dbReference type="NCBI Taxonomy" id="42354"/>
    <lineage>
        <taxon>Bacteria</taxon>
        <taxon>Pseudomonadati</taxon>
        <taxon>Pseudomonadota</taxon>
        <taxon>Betaproteobacteria</taxon>
        <taxon>Nitrosomonadales</taxon>
        <taxon>Nitrosomonadaceae</taxon>
        <taxon>Nitrosomonas</taxon>
    </lineage>
</organism>
<dbReference type="Proteomes" id="UP000198814">
    <property type="component" value="Unassembled WGS sequence"/>
</dbReference>
<evidence type="ECO:0000313" key="4">
    <source>
        <dbReference type="Proteomes" id="UP000198814"/>
    </source>
</evidence>
<dbReference type="AlphaFoldDB" id="A0A1H8PYD9"/>
<keyword evidence="3" id="KW-0378">Hydrolase</keyword>
<feature type="transmembrane region" description="Helical" evidence="1">
    <location>
        <begin position="29"/>
        <end position="50"/>
    </location>
</feature>
<keyword evidence="3" id="KW-0645">Protease</keyword>
<dbReference type="GO" id="GO:0004175">
    <property type="term" value="F:endopeptidase activity"/>
    <property type="evidence" value="ECO:0007669"/>
    <property type="project" value="UniProtKB-ARBA"/>
</dbReference>
<dbReference type="GO" id="GO:0080120">
    <property type="term" value="P:CAAX-box protein maturation"/>
    <property type="evidence" value="ECO:0007669"/>
    <property type="project" value="UniProtKB-ARBA"/>
</dbReference>
<dbReference type="EMBL" id="FODO01000010">
    <property type="protein sequence ID" value="SEO46573.1"/>
    <property type="molecule type" value="Genomic_DNA"/>
</dbReference>
<dbReference type="GO" id="GO:0006508">
    <property type="term" value="P:proteolysis"/>
    <property type="evidence" value="ECO:0007669"/>
    <property type="project" value="UniProtKB-KW"/>
</dbReference>
<reference evidence="4" key="1">
    <citation type="submission" date="2016-10" db="EMBL/GenBank/DDBJ databases">
        <authorList>
            <person name="Varghese N."/>
            <person name="Submissions S."/>
        </authorList>
    </citation>
    <scope>NUCLEOTIDE SEQUENCE [LARGE SCALE GENOMIC DNA]</scope>
    <source>
        <strain evidence="4">Nm76</strain>
    </source>
</reference>
<keyword evidence="1" id="KW-0472">Membrane</keyword>
<evidence type="ECO:0000259" key="2">
    <source>
        <dbReference type="Pfam" id="PF02517"/>
    </source>
</evidence>